<feature type="domain" description="YCII-related" evidence="2">
    <location>
        <begin position="18"/>
        <end position="82"/>
    </location>
</feature>
<dbReference type="InterPro" id="IPR011008">
    <property type="entry name" value="Dimeric_a/b-barrel"/>
</dbReference>
<dbReference type="PANTHER" id="PTHR37828:SF1">
    <property type="entry name" value="YCII-RELATED DOMAIN-CONTAINING PROTEIN"/>
    <property type="match status" value="1"/>
</dbReference>
<dbReference type="Pfam" id="PF03795">
    <property type="entry name" value="YCII"/>
    <property type="match status" value="1"/>
</dbReference>
<comment type="similarity">
    <text evidence="1">Belongs to the YciI family.</text>
</comment>
<comment type="caution">
    <text evidence="3">The sequence shown here is derived from an EMBL/GenBank/DDBJ whole genome shotgun (WGS) entry which is preliminary data.</text>
</comment>
<organism evidence="3 4">
    <name type="scientific">Paenibacillus baimaensis</name>
    <dbReference type="NCBI Taxonomy" id="2982185"/>
    <lineage>
        <taxon>Bacteria</taxon>
        <taxon>Bacillati</taxon>
        <taxon>Bacillota</taxon>
        <taxon>Bacilli</taxon>
        <taxon>Bacillales</taxon>
        <taxon>Paenibacillaceae</taxon>
        <taxon>Paenibacillus</taxon>
    </lineage>
</organism>
<dbReference type="EMBL" id="JAOQIO010000121">
    <property type="protein sequence ID" value="MCU6797569.1"/>
    <property type="molecule type" value="Genomic_DNA"/>
</dbReference>
<evidence type="ECO:0000313" key="3">
    <source>
        <dbReference type="EMBL" id="MCU6797569.1"/>
    </source>
</evidence>
<reference evidence="3 4" key="1">
    <citation type="submission" date="2022-09" db="EMBL/GenBank/DDBJ databases">
        <authorList>
            <person name="Han X.L."/>
            <person name="Wang Q."/>
            <person name="Lu T."/>
        </authorList>
    </citation>
    <scope>NUCLEOTIDE SEQUENCE [LARGE SCALE GENOMIC DNA]</scope>
    <source>
        <strain evidence="3 4">WQ 127069</strain>
    </source>
</reference>
<evidence type="ECO:0000313" key="4">
    <source>
        <dbReference type="Proteomes" id="UP001652445"/>
    </source>
</evidence>
<dbReference type="Gene3D" id="3.30.70.1060">
    <property type="entry name" value="Dimeric alpha+beta barrel"/>
    <property type="match status" value="1"/>
</dbReference>
<dbReference type="Proteomes" id="UP001652445">
    <property type="component" value="Unassembled WGS sequence"/>
</dbReference>
<keyword evidence="4" id="KW-1185">Reference proteome</keyword>
<accession>A0ABT2USD6</accession>
<protein>
    <submittedName>
        <fullName evidence="3">YciI family protein</fullName>
    </submittedName>
</protein>
<name>A0ABT2USD6_9BACL</name>
<sequence>MRYFIVFAKLLKPEIAPTVAPAHMAYMIALREAGTVIAHGRLLDGWGGVAVYRAESIDEVQELVNKDPFIVEGIRSAEVHEWDLKLAPGVTIA</sequence>
<dbReference type="RefSeq" id="WP_262688332.1">
    <property type="nucleotide sequence ID" value="NZ_JAOQIO010000121.1"/>
</dbReference>
<gene>
    <name evidence="3" type="ORF">OB236_36135</name>
</gene>
<proteinExistence type="inferred from homology"/>
<evidence type="ECO:0000256" key="1">
    <source>
        <dbReference type="ARBA" id="ARBA00007689"/>
    </source>
</evidence>
<dbReference type="PANTHER" id="PTHR37828">
    <property type="entry name" value="GSR2449 PROTEIN"/>
    <property type="match status" value="1"/>
</dbReference>
<dbReference type="InterPro" id="IPR005545">
    <property type="entry name" value="YCII"/>
</dbReference>
<evidence type="ECO:0000259" key="2">
    <source>
        <dbReference type="Pfam" id="PF03795"/>
    </source>
</evidence>
<dbReference type="SUPFAM" id="SSF54909">
    <property type="entry name" value="Dimeric alpha+beta barrel"/>
    <property type="match status" value="1"/>
</dbReference>